<evidence type="ECO:0000256" key="2">
    <source>
        <dbReference type="ARBA" id="ARBA00009441"/>
    </source>
</evidence>
<dbReference type="Gene3D" id="3.40.50.300">
    <property type="entry name" value="P-loop containing nucleotide triphosphate hydrolases"/>
    <property type="match status" value="2"/>
</dbReference>
<dbReference type="AlphaFoldDB" id="A0A062Y2H5"/>
<keyword evidence="5 9" id="KW-0227">DNA damage</keyword>
<dbReference type="GO" id="GO:0009432">
    <property type="term" value="P:SOS response"/>
    <property type="evidence" value="ECO:0007669"/>
    <property type="project" value="TreeGrafter"/>
</dbReference>
<organism evidence="12 13">
    <name type="scientific">Thermoanaerobaculum aquaticum</name>
    <dbReference type="NCBI Taxonomy" id="1312852"/>
    <lineage>
        <taxon>Bacteria</taxon>
        <taxon>Pseudomonadati</taxon>
        <taxon>Acidobacteriota</taxon>
        <taxon>Thermoanaerobaculia</taxon>
        <taxon>Thermoanaerobaculales</taxon>
        <taxon>Thermoanaerobaculaceae</taxon>
        <taxon>Thermoanaerobaculum</taxon>
    </lineage>
</organism>
<evidence type="ECO:0000259" key="11">
    <source>
        <dbReference type="Pfam" id="PF02463"/>
    </source>
</evidence>
<dbReference type="STRING" id="1312852.EG19_10700"/>
<dbReference type="PROSITE" id="PS00675">
    <property type="entry name" value="SIGMA54_INTERACT_1"/>
    <property type="match status" value="1"/>
</dbReference>
<feature type="coiled-coil region" evidence="10">
    <location>
        <begin position="325"/>
        <end position="355"/>
    </location>
</feature>
<dbReference type="PANTHER" id="PTHR11059:SF0">
    <property type="entry name" value="DNA REPAIR PROTEIN RECN"/>
    <property type="match status" value="1"/>
</dbReference>
<evidence type="ECO:0000256" key="6">
    <source>
        <dbReference type="ARBA" id="ARBA00022840"/>
    </source>
</evidence>
<comment type="similarity">
    <text evidence="2 9">Belongs to the RecN family.</text>
</comment>
<gene>
    <name evidence="12" type="ORF">EG19_10700</name>
</gene>
<dbReference type="PIRSF" id="PIRSF003128">
    <property type="entry name" value="RecN"/>
    <property type="match status" value="1"/>
</dbReference>
<feature type="domain" description="RecF/RecN/SMC N-terminal" evidence="11">
    <location>
        <begin position="2"/>
        <end position="518"/>
    </location>
</feature>
<keyword evidence="6" id="KW-0067">ATP-binding</keyword>
<keyword evidence="4" id="KW-0547">Nucleotide-binding</keyword>
<dbReference type="Pfam" id="PF02463">
    <property type="entry name" value="SMC_N"/>
    <property type="match status" value="1"/>
</dbReference>
<dbReference type="GO" id="GO:0006281">
    <property type="term" value="P:DNA repair"/>
    <property type="evidence" value="ECO:0007669"/>
    <property type="project" value="UniProtKB-KW"/>
</dbReference>
<keyword evidence="7 9" id="KW-0234">DNA repair</keyword>
<dbReference type="RefSeq" id="WP_038047212.1">
    <property type="nucleotide sequence ID" value="NZ_JMFG01000006.1"/>
</dbReference>
<dbReference type="OrthoDB" id="9806954at2"/>
<evidence type="ECO:0000256" key="4">
    <source>
        <dbReference type="ARBA" id="ARBA00022741"/>
    </source>
</evidence>
<evidence type="ECO:0000256" key="10">
    <source>
        <dbReference type="SAM" id="Coils"/>
    </source>
</evidence>
<feature type="coiled-coil region" evidence="10">
    <location>
        <begin position="259"/>
        <end position="286"/>
    </location>
</feature>
<dbReference type="CDD" id="cd03241">
    <property type="entry name" value="ABC_RecN"/>
    <property type="match status" value="2"/>
</dbReference>
<evidence type="ECO:0000256" key="1">
    <source>
        <dbReference type="ARBA" id="ARBA00003618"/>
    </source>
</evidence>
<dbReference type="InterPro" id="IPR025662">
    <property type="entry name" value="Sigma_54_int_dom_ATP-bd_1"/>
</dbReference>
<evidence type="ECO:0000256" key="8">
    <source>
        <dbReference type="ARBA" id="ARBA00033408"/>
    </source>
</evidence>
<sequence>MLRELEVRDLGIIEAVRLELPPGFVVLTGETGAGKSLLVHSLKLLSGERGDADMLRAGAEKLLVEGVFSPVPEELAGFLNELGVEANTELVIRREMAASGRSRAWVNDVPVTLATLQRLAPSLLAIAGQHEQRDLADPTTHLALVDAFGGLETMAAQVAQAFQHWQETRQALAEARSRLAQRRDRLDLIQYQLNEIGAACLREGEHEALLEERTFLRHAERIGELLAAARGALGGDGAVTLLSRAARAVRELSQLGVSVGETREQLEQAELLAEEALRALDSLADRVRVDPQRLEEVEARLATLERLTRKYGGSVAAVLAHFQALQEEKATLEGVEEHIQKLEEEEKAAAQAFLELAGKLHQQRQQAAVALAKEVTAVLTRLGMPETRMELRQTLRQATDGPLTFEGHRINPAPWGVADGELYLSPNSGEPLKPLAKIASGGELSRIHLALRTALRRVSQRSHALTLLFDEVDSGIGGRVAEEVGQLLKALGAKDQVLVVTHLPQVAGLGDAHFVVAKKSRQGRTVTHVSRVEGEARVQELVRMLGAKEGSEAARQHALELLSRP</sequence>
<evidence type="ECO:0000256" key="7">
    <source>
        <dbReference type="ARBA" id="ARBA00023204"/>
    </source>
</evidence>
<dbReference type="InterPro" id="IPR004604">
    <property type="entry name" value="DNA_recomb/repair_RecN"/>
</dbReference>
<dbReference type="InterPro" id="IPR003395">
    <property type="entry name" value="RecF/RecN/SMC_N"/>
</dbReference>
<proteinExistence type="inferred from homology"/>
<keyword evidence="10" id="KW-0175">Coiled coil</keyword>
<comment type="function">
    <text evidence="1 9">May be involved in recombinational repair of damaged DNA.</text>
</comment>
<dbReference type="GO" id="GO:0006310">
    <property type="term" value="P:DNA recombination"/>
    <property type="evidence" value="ECO:0007669"/>
    <property type="project" value="InterPro"/>
</dbReference>
<evidence type="ECO:0000256" key="5">
    <source>
        <dbReference type="ARBA" id="ARBA00022763"/>
    </source>
</evidence>
<evidence type="ECO:0000256" key="9">
    <source>
        <dbReference type="PIRNR" id="PIRNR003128"/>
    </source>
</evidence>
<dbReference type="Proteomes" id="UP000027284">
    <property type="component" value="Unassembled WGS sequence"/>
</dbReference>
<evidence type="ECO:0000313" key="13">
    <source>
        <dbReference type="Proteomes" id="UP000027284"/>
    </source>
</evidence>
<dbReference type="PANTHER" id="PTHR11059">
    <property type="entry name" value="DNA REPAIR PROTEIN RECN"/>
    <property type="match status" value="1"/>
</dbReference>
<evidence type="ECO:0000256" key="3">
    <source>
        <dbReference type="ARBA" id="ARBA00021315"/>
    </source>
</evidence>
<evidence type="ECO:0000313" key="12">
    <source>
        <dbReference type="EMBL" id="KDA54621.1"/>
    </source>
</evidence>
<keyword evidence="13" id="KW-1185">Reference proteome</keyword>
<dbReference type="InterPro" id="IPR027417">
    <property type="entry name" value="P-loop_NTPase"/>
</dbReference>
<reference evidence="12 13" key="1">
    <citation type="submission" date="2014-04" db="EMBL/GenBank/DDBJ databases">
        <title>The Genome Sequence of Thermoanaerobaculum aquaticum MP-01, The First Cultivated Group 23 Acidobacterium.</title>
        <authorList>
            <person name="Stamps B.W."/>
            <person name="Losey N.A."/>
            <person name="Lawson P.A."/>
            <person name="Stevenson B.S."/>
        </authorList>
    </citation>
    <scope>NUCLEOTIDE SEQUENCE [LARGE SCALE GENOMIC DNA]</scope>
    <source>
        <strain evidence="12 13">MP-01</strain>
    </source>
</reference>
<protein>
    <recommendedName>
        <fullName evidence="3 9">DNA repair protein RecN</fullName>
    </recommendedName>
    <alternativeName>
        <fullName evidence="8 9">Recombination protein N</fullName>
    </alternativeName>
</protein>
<accession>A0A062Y2H5</accession>
<dbReference type="NCBIfam" id="TIGR00634">
    <property type="entry name" value="recN"/>
    <property type="match status" value="1"/>
</dbReference>
<dbReference type="GO" id="GO:0043590">
    <property type="term" value="C:bacterial nucleoid"/>
    <property type="evidence" value="ECO:0007669"/>
    <property type="project" value="TreeGrafter"/>
</dbReference>
<dbReference type="SUPFAM" id="SSF52540">
    <property type="entry name" value="P-loop containing nucleoside triphosphate hydrolases"/>
    <property type="match status" value="2"/>
</dbReference>
<name>A0A062Y2H5_9BACT</name>
<dbReference type="GO" id="GO:0005524">
    <property type="term" value="F:ATP binding"/>
    <property type="evidence" value="ECO:0007669"/>
    <property type="project" value="UniProtKB-KW"/>
</dbReference>
<dbReference type="EMBL" id="JMFG01000006">
    <property type="protein sequence ID" value="KDA54621.1"/>
    <property type="molecule type" value="Genomic_DNA"/>
</dbReference>
<comment type="caution">
    <text evidence="12">The sequence shown here is derived from an EMBL/GenBank/DDBJ whole genome shotgun (WGS) entry which is preliminary data.</text>
</comment>